<accession>A0A517DXE3</accession>
<evidence type="ECO:0000313" key="2">
    <source>
        <dbReference type="EMBL" id="QDR82034.1"/>
    </source>
</evidence>
<dbReference type="Gene3D" id="1.20.1270.70">
    <property type="entry name" value="Designed single chain three-helix bundle"/>
    <property type="match status" value="1"/>
</dbReference>
<dbReference type="KEGG" id="sted:SPTER_34550"/>
<gene>
    <name evidence="2" type="ORF">SPTER_34550</name>
</gene>
<keyword evidence="3" id="KW-1185">Reference proteome</keyword>
<dbReference type="OrthoDB" id="1683308at2"/>
<organism evidence="2 3">
    <name type="scientific">Sporomusa termitida</name>
    <dbReference type="NCBI Taxonomy" id="2377"/>
    <lineage>
        <taxon>Bacteria</taxon>
        <taxon>Bacillati</taxon>
        <taxon>Bacillota</taxon>
        <taxon>Negativicutes</taxon>
        <taxon>Selenomonadales</taxon>
        <taxon>Sporomusaceae</taxon>
        <taxon>Sporomusa</taxon>
    </lineage>
</organism>
<dbReference type="EMBL" id="CP036259">
    <property type="protein sequence ID" value="QDR82034.1"/>
    <property type="molecule type" value="Genomic_DNA"/>
</dbReference>
<proteinExistence type="predicted"/>
<reference evidence="2 3" key="1">
    <citation type="submission" date="2019-02" db="EMBL/GenBank/DDBJ databases">
        <title>Closed genome of Sporomusa termitida DSM 4440.</title>
        <authorList>
            <person name="Poehlein A."/>
            <person name="Daniel R."/>
        </authorList>
    </citation>
    <scope>NUCLEOTIDE SEQUENCE [LARGE SCALE GENOMIC DNA]</scope>
    <source>
        <strain evidence="2 3">DSM 4440</strain>
    </source>
</reference>
<keyword evidence="1" id="KW-0175">Coiled coil</keyword>
<evidence type="ECO:0000256" key="1">
    <source>
        <dbReference type="SAM" id="Coils"/>
    </source>
</evidence>
<sequence length="116" mass="13052">METKEQLNQLQTMMEQLVKMVGHNNAVTEELVGRMDRMEEKVDRLDARIGMVETRVGALEAQTASGFADVVQMVTVLGQKVDKMDAAQLLHGEMVRKLAADYAQHEAEILLLKRAR</sequence>
<evidence type="ECO:0000313" key="3">
    <source>
        <dbReference type="Proteomes" id="UP000320776"/>
    </source>
</evidence>
<dbReference type="RefSeq" id="WP_144351460.1">
    <property type="nucleotide sequence ID" value="NZ_CP036259.1"/>
</dbReference>
<dbReference type="AlphaFoldDB" id="A0A517DXE3"/>
<name>A0A517DXE3_9FIRM</name>
<protein>
    <submittedName>
        <fullName evidence="2">Uncharacterized protein</fullName>
    </submittedName>
</protein>
<feature type="coiled-coil region" evidence="1">
    <location>
        <begin position="28"/>
        <end position="55"/>
    </location>
</feature>
<dbReference type="Proteomes" id="UP000320776">
    <property type="component" value="Chromosome"/>
</dbReference>